<proteinExistence type="predicted"/>
<dbReference type="InterPro" id="IPR050261">
    <property type="entry name" value="FrsA_esterase"/>
</dbReference>
<sequence length="324" mass="36117">MKPTRRLFCLIKWSLLIGTPCTIALMVAAWLWLRPNGLAYSGPLDDYIQERRGSLSSVTSFAATETWRSSEIEYLELTSSSGMHFRMAVRRPLGPQPEKLPVVILIGGFDRGHRAIKLLEEDLHMVVVALSYPYRGKTRMSGVEYLIALRELRAGLHDTPAAILLALDYLLTLPNVDGGQVELVGISLGSFFTIVAGAADPRFTRIWSLQGGADIPGLLEHTMKPKIRFRPLRACLVKLGQVLLTRLEPYQHVQHISPRPFVQINARHDVRIPQWSAEKLHASAGDPKELIWTETGHIDAARASIIADLSELVLLRIERGKSAP</sequence>
<dbReference type="Proteomes" id="UP000663929">
    <property type="component" value="Chromosome"/>
</dbReference>
<reference evidence="2" key="1">
    <citation type="submission" date="2021-03" db="EMBL/GenBank/DDBJ databases">
        <title>Acanthopleuribacteraceae sp. M133.</title>
        <authorList>
            <person name="Wang G."/>
        </authorList>
    </citation>
    <scope>NUCLEOTIDE SEQUENCE</scope>
    <source>
        <strain evidence="2">M133</strain>
    </source>
</reference>
<dbReference type="EMBL" id="CP071793">
    <property type="protein sequence ID" value="QTD48528.1"/>
    <property type="molecule type" value="Genomic_DNA"/>
</dbReference>
<dbReference type="AlphaFoldDB" id="A0A8A4TIC1"/>
<name>A0A8A4TIC1_SULCO</name>
<keyword evidence="3" id="KW-1185">Reference proteome</keyword>
<dbReference type="RefSeq" id="WP_237378185.1">
    <property type="nucleotide sequence ID" value="NZ_CP071793.1"/>
</dbReference>
<dbReference type="KEGG" id="scor:J3U87_23355"/>
<gene>
    <name evidence="2" type="ORF">J3U87_23355</name>
</gene>
<dbReference type="InterPro" id="IPR029058">
    <property type="entry name" value="AB_hydrolase_fold"/>
</dbReference>
<dbReference type="SUPFAM" id="SSF53474">
    <property type="entry name" value="alpha/beta-Hydrolases"/>
    <property type="match status" value="1"/>
</dbReference>
<keyword evidence="1" id="KW-0472">Membrane</keyword>
<protein>
    <submittedName>
        <fullName evidence="2">Uncharacterized protein</fullName>
    </submittedName>
</protein>
<evidence type="ECO:0000313" key="3">
    <source>
        <dbReference type="Proteomes" id="UP000663929"/>
    </source>
</evidence>
<evidence type="ECO:0000256" key="1">
    <source>
        <dbReference type="SAM" id="Phobius"/>
    </source>
</evidence>
<keyword evidence="1" id="KW-1133">Transmembrane helix</keyword>
<keyword evidence="1" id="KW-0812">Transmembrane</keyword>
<feature type="transmembrane region" description="Helical" evidence="1">
    <location>
        <begin position="7"/>
        <end position="33"/>
    </location>
</feature>
<dbReference type="Gene3D" id="3.40.50.1820">
    <property type="entry name" value="alpha/beta hydrolase"/>
    <property type="match status" value="1"/>
</dbReference>
<organism evidence="2 3">
    <name type="scientific">Sulfidibacter corallicola</name>
    <dbReference type="NCBI Taxonomy" id="2818388"/>
    <lineage>
        <taxon>Bacteria</taxon>
        <taxon>Pseudomonadati</taxon>
        <taxon>Acidobacteriota</taxon>
        <taxon>Holophagae</taxon>
        <taxon>Acanthopleuribacterales</taxon>
        <taxon>Acanthopleuribacteraceae</taxon>
        <taxon>Sulfidibacter</taxon>
    </lineage>
</organism>
<evidence type="ECO:0000313" key="2">
    <source>
        <dbReference type="EMBL" id="QTD48528.1"/>
    </source>
</evidence>
<dbReference type="PANTHER" id="PTHR22946">
    <property type="entry name" value="DIENELACTONE HYDROLASE DOMAIN-CONTAINING PROTEIN-RELATED"/>
    <property type="match status" value="1"/>
</dbReference>
<accession>A0A8A4TIC1</accession>